<dbReference type="HOGENOM" id="CLU_618154_0_0_1"/>
<dbReference type="KEGG" id="oaa:103168274"/>
<accession>K7EB92</accession>
<dbReference type="InterPro" id="IPR043444">
    <property type="entry name" value="TESPA1-like"/>
</dbReference>
<protein>
    <submittedName>
        <fullName evidence="4">ITPR interacting domain containing 1</fullName>
    </submittedName>
</protein>
<feature type="compositionally biased region" description="Basic and acidic residues" evidence="2">
    <location>
        <begin position="213"/>
        <end position="225"/>
    </location>
</feature>
<organism evidence="4 5">
    <name type="scientific">Ornithorhynchus anatinus</name>
    <name type="common">Duckbill platypus</name>
    <dbReference type="NCBI Taxonomy" id="9258"/>
    <lineage>
        <taxon>Eukaryota</taxon>
        <taxon>Metazoa</taxon>
        <taxon>Chordata</taxon>
        <taxon>Craniata</taxon>
        <taxon>Vertebrata</taxon>
        <taxon>Euteleostomi</taxon>
        <taxon>Mammalia</taxon>
        <taxon>Monotremata</taxon>
        <taxon>Ornithorhynchidae</taxon>
        <taxon>Ornithorhynchus</taxon>
    </lineage>
</organism>
<dbReference type="Pfam" id="PF14722">
    <property type="entry name" value="KRAP_IP3R_bind"/>
    <property type="match status" value="1"/>
</dbReference>
<dbReference type="PANTHER" id="PTHR17469">
    <property type="entry name" value="SPERM SPECIFIC ANTIGEN 2-RELATED"/>
    <property type="match status" value="1"/>
</dbReference>
<feature type="region of interest" description="Disordered" evidence="2">
    <location>
        <begin position="239"/>
        <end position="258"/>
    </location>
</feature>
<reference evidence="4" key="1">
    <citation type="submission" date="2025-08" db="UniProtKB">
        <authorList>
            <consortium name="Ensembl"/>
        </authorList>
    </citation>
    <scope>IDENTIFICATION</scope>
    <source>
        <strain evidence="4">Glennie</strain>
    </source>
</reference>
<dbReference type="eggNOG" id="ENOG502QU3K">
    <property type="taxonomic scope" value="Eukaryota"/>
</dbReference>
<reference evidence="4" key="2">
    <citation type="submission" date="2025-09" db="UniProtKB">
        <authorList>
            <consortium name="Ensembl"/>
        </authorList>
    </citation>
    <scope>IDENTIFICATION</scope>
    <source>
        <strain evidence="4">Glennie</strain>
    </source>
</reference>
<dbReference type="AlphaFoldDB" id="K7EB92"/>
<dbReference type="SMART" id="SM01257">
    <property type="entry name" value="KRAP_IP3R_bind"/>
    <property type="match status" value="1"/>
</dbReference>
<dbReference type="GeneTree" id="ENSGT00940000161762"/>
<dbReference type="FunCoup" id="K7EB92">
    <property type="interactions" value="2"/>
</dbReference>
<dbReference type="Bgee" id="ENSOANG00000029617">
    <property type="expression patterns" value="Expressed in brain and 1 other cell type or tissue"/>
</dbReference>
<feature type="region of interest" description="Disordered" evidence="2">
    <location>
        <begin position="22"/>
        <end position="48"/>
    </location>
</feature>
<feature type="compositionally biased region" description="Low complexity" evidence="2">
    <location>
        <begin position="621"/>
        <end position="641"/>
    </location>
</feature>
<dbReference type="OrthoDB" id="9836301at2759"/>
<feature type="region of interest" description="Disordered" evidence="2">
    <location>
        <begin position="417"/>
        <end position="457"/>
    </location>
</feature>
<name>K7EB92_ORNAN</name>
<evidence type="ECO:0000256" key="2">
    <source>
        <dbReference type="SAM" id="MobiDB-lite"/>
    </source>
</evidence>
<dbReference type="OMA" id="PDICTRI"/>
<dbReference type="PANTHER" id="PTHR17469:SF14">
    <property type="entry name" value="PROTEIN ITPRID1"/>
    <property type="match status" value="1"/>
</dbReference>
<sequence length="1008" mass="108440">MAATVRAPRSGLWPAQNRRALLRGTKRAWTPAPLQEEGQRGSDSKSDNLKRDSIRKWLDSGFFSSANEDLTEATDQTGESRETGTNLAIVGGSLSEQEILQASAKGQRSISKWLELWQKDPEEILLNLGFGADEPDVCTRIPVRFLRCHSSARGINMRVFLEAQKTRFDIESPELCERFRQLDILDHVTSVFSSLLNDTGAPGQGEGEEEEEERRVQEAPREGQRRTGQVLRRVSNRLTRLALSQGPPETPTGRQGGANFSGRHLLASLAEKRCPTVMEEAGDRGAWCRTIPKPLVLSPPPNTPGGPKATPRDQALSEPSLPLPPAFRTISRHGSKPPDSFEMEEIQSFEEETGISPDFFSGAAGPGVTRACSCQSDSSGFLEEPLESFSLRNPSALGGGNLSCSDGRKLASLYPDSEQPRAVSQVAGVPSPSTALGSTRDTRGSPPPSSGPRVRGEKSFLLTEQGDALFRAKENPLACPARDGTLVGRVQDGHLDIKANPGFQLLPCPVVDGKDERGLVISYYDCFLGFTVAQVIGAKEEYPPPEEEGKSSPTHLPQRNPGSWMGKGGGEASPGQEVHSLPVSDIFLVPDSPPPTSPLKAAGSGNPWQHFTSPTGAIQTPEGAEFGPPGNPGPAASSNPNLPTPETGAFVPDPDQTPTPIRSVTIQMPSRLVSVVHDGPRRSERAPGPAVGGRGSGNPTETRDKATQTEKHVPGGARCPNSRPHHLPRSISLDSGTPGVTACVPCPGLGARQGYRNHCSRHHGPTAWPGPEPLCHLGHRCPRCDHLEMQLAESLHILRETAVPEISPDTAAMKNLCQTFREQLDEADRHFTLQQAVFAGAAEAERREEWRCLQALRQAVRQEVAELEFQLNDRARLARDGILMQLEQLLEEQSRLLATLHLPDWREESEAQIRAPPSEISGPAGVSGKQLGASGSPNPASGHSPPEGRGVEEPAHPPPAAGPGPRPSPDPWGRPSGGQEISGPVRNREGPPQSPAQGEENVQESVWS</sequence>
<dbReference type="Proteomes" id="UP000002279">
    <property type="component" value="Unplaced"/>
</dbReference>
<keyword evidence="1" id="KW-0175">Coiled coil</keyword>
<dbReference type="Pfam" id="PF14723">
    <property type="entry name" value="SSFA2_C"/>
    <property type="match status" value="1"/>
</dbReference>
<proteinExistence type="predicted"/>
<dbReference type="InParanoid" id="K7EB92"/>
<feature type="compositionally biased region" description="Polar residues" evidence="2">
    <location>
        <begin position="551"/>
        <end position="561"/>
    </location>
</feature>
<keyword evidence="5" id="KW-1185">Reference proteome</keyword>
<feature type="compositionally biased region" description="Polar residues" evidence="2">
    <location>
        <begin position="656"/>
        <end position="668"/>
    </location>
</feature>
<evidence type="ECO:0000259" key="3">
    <source>
        <dbReference type="SMART" id="SM01257"/>
    </source>
</evidence>
<evidence type="ECO:0000256" key="1">
    <source>
        <dbReference type="ARBA" id="ARBA00023054"/>
    </source>
</evidence>
<feature type="compositionally biased region" description="Polar residues" evidence="2">
    <location>
        <begin position="606"/>
        <end position="618"/>
    </location>
</feature>
<evidence type="ECO:0000313" key="5">
    <source>
        <dbReference type="Proteomes" id="UP000002279"/>
    </source>
</evidence>
<dbReference type="InterPro" id="IPR029326">
    <property type="entry name" value="SSFA2_C"/>
</dbReference>
<dbReference type="GO" id="GO:0005102">
    <property type="term" value="F:signaling receptor binding"/>
    <property type="evidence" value="ECO:0007669"/>
    <property type="project" value="InterPro"/>
</dbReference>
<feature type="compositionally biased region" description="Pro residues" evidence="2">
    <location>
        <begin position="956"/>
        <end position="972"/>
    </location>
</feature>
<feature type="compositionally biased region" description="Basic and acidic residues" evidence="2">
    <location>
        <begin position="701"/>
        <end position="713"/>
    </location>
</feature>
<feature type="region of interest" description="Disordered" evidence="2">
    <location>
        <begin position="292"/>
        <end position="340"/>
    </location>
</feature>
<feature type="compositionally biased region" description="Basic and acidic residues" evidence="2">
    <location>
        <begin position="37"/>
        <end position="48"/>
    </location>
</feature>
<evidence type="ECO:0000313" key="4">
    <source>
        <dbReference type="Ensembl" id="ENSOANP00000030799.2"/>
    </source>
</evidence>
<gene>
    <name evidence="4" type="primary">ITPRID1</name>
</gene>
<feature type="region of interest" description="Disordered" evidence="2">
    <location>
        <begin position="195"/>
        <end position="231"/>
    </location>
</feature>
<dbReference type="InterPro" id="IPR029325">
    <property type="entry name" value="ITPR-bd"/>
</dbReference>
<feature type="region of interest" description="Disordered" evidence="2">
    <location>
        <begin position="542"/>
        <end position="733"/>
    </location>
</feature>
<feature type="domain" description="ITPR-interacting" evidence="3">
    <location>
        <begin position="87"/>
        <end position="238"/>
    </location>
</feature>
<feature type="region of interest" description="Disordered" evidence="2">
    <location>
        <begin position="908"/>
        <end position="1008"/>
    </location>
</feature>
<dbReference type="RefSeq" id="XP_028904535.1">
    <property type="nucleotide sequence ID" value="XM_029048702.2"/>
</dbReference>
<dbReference type="Ensembl" id="ENSOANT00000040038.2">
    <property type="protein sequence ID" value="ENSOANP00000030799.2"/>
    <property type="gene ID" value="ENSOANG00000029617.2"/>
</dbReference>
<dbReference type="CTD" id="223075"/>
<dbReference type="GeneID" id="103168274"/>